<dbReference type="Pfam" id="PF14291">
    <property type="entry name" value="DUF4371"/>
    <property type="match status" value="1"/>
</dbReference>
<dbReference type="PANTHER" id="PTHR11697:SF230">
    <property type="entry name" value="ZINC FINGER, MYM DOMAIN CONTAINING 1"/>
    <property type="match status" value="1"/>
</dbReference>
<dbReference type="InterPro" id="IPR055298">
    <property type="entry name" value="AtLOH3-like"/>
</dbReference>
<evidence type="ECO:0000313" key="3">
    <source>
        <dbReference type="EMBL" id="CAL4930912.1"/>
    </source>
</evidence>
<name>A0ABC8XTT0_9POAL</name>
<sequence length="611" mass="69296">MEELQEGPSRKRKVKSSGADVDDTTMEQPQKGSTPKKVDIDRAVDLMRFVFREGMPFLDNGSGRSFPERMVVDMSGFMVSMMFQDPGIPQRNGTPRMWTITPTLDKDIAHAFAKETRKGIASEIQGDFYGIYVDVMYIPSKFMSYMVLFVRYLNDTGDVVERLLGVVPEPSSFGSSPKVAVGSMLSEAGLCLSKLRGQGYGLFGYSDKVFTELKTSITSKNASEYYVHPYLCHLHSSLVCSSYDPFEVHELFQTVNVLSHLIQDCPQFTEKVCALIQEGGVNLDDDLKKPGETCWGSYYEALVKFATYLDPICDTLYFVREVVKDNDQSYLAYKVLEGLTYDFAFGLLLMQDVLSITNELSLALDRKYVDAENCMALLQEAKRQLHLMRDEGWTSFLNKIGMFCSDNEFPMPIMGAKFDPRSRLRDEATTMTNLEHYHVDFFEKVINIHLNELDRRFNEQSSALFLLSSCLSPRNSFQAFDKEKLIGYARLYPSEFSDTAVTALDLQLEAFIMDVRSDDRFREMNTLSDLSVKMVETGKSAVYPLVYLLLKLALILPRTPATAKTASSALKFIESTMTKDPCNQWISDCLLLFLERDIFERVTNDAVIAIL</sequence>
<evidence type="ECO:0000256" key="1">
    <source>
        <dbReference type="SAM" id="MobiDB-lite"/>
    </source>
</evidence>
<reference evidence="3 4" key="2">
    <citation type="submission" date="2024-10" db="EMBL/GenBank/DDBJ databases">
        <authorList>
            <person name="Ryan C."/>
        </authorList>
    </citation>
    <scope>NUCLEOTIDE SEQUENCE [LARGE SCALE GENOMIC DNA]</scope>
</reference>
<dbReference type="PANTHER" id="PTHR11697">
    <property type="entry name" value="GENERAL TRANSCRIPTION FACTOR 2-RELATED ZINC FINGER PROTEIN"/>
    <property type="match status" value="1"/>
</dbReference>
<protein>
    <recommendedName>
        <fullName evidence="2">DUF4371 domain-containing protein</fullName>
    </recommendedName>
</protein>
<dbReference type="InterPro" id="IPR025398">
    <property type="entry name" value="DUF4371"/>
</dbReference>
<proteinExistence type="predicted"/>
<keyword evidence="4" id="KW-1185">Reference proteome</keyword>
<dbReference type="EMBL" id="OZ075125">
    <property type="protein sequence ID" value="CAL4930912.1"/>
    <property type="molecule type" value="Genomic_DNA"/>
</dbReference>
<gene>
    <name evidence="3" type="ORF">URODEC1_LOCUS26762</name>
</gene>
<dbReference type="Proteomes" id="UP001497457">
    <property type="component" value="Chromosome 15b"/>
</dbReference>
<reference evidence="4" key="1">
    <citation type="submission" date="2024-06" db="EMBL/GenBank/DDBJ databases">
        <authorList>
            <person name="Ryan C."/>
        </authorList>
    </citation>
    <scope>NUCLEOTIDE SEQUENCE [LARGE SCALE GENOMIC DNA]</scope>
</reference>
<feature type="domain" description="DUF4371" evidence="2">
    <location>
        <begin position="43"/>
        <end position="201"/>
    </location>
</feature>
<accession>A0ABC8XTT0</accession>
<dbReference type="AlphaFoldDB" id="A0ABC8XTT0"/>
<evidence type="ECO:0000259" key="2">
    <source>
        <dbReference type="Pfam" id="PF14291"/>
    </source>
</evidence>
<feature type="region of interest" description="Disordered" evidence="1">
    <location>
        <begin position="1"/>
        <end position="38"/>
    </location>
</feature>
<evidence type="ECO:0000313" key="4">
    <source>
        <dbReference type="Proteomes" id="UP001497457"/>
    </source>
</evidence>
<organism evidence="3 4">
    <name type="scientific">Urochloa decumbens</name>
    <dbReference type="NCBI Taxonomy" id="240449"/>
    <lineage>
        <taxon>Eukaryota</taxon>
        <taxon>Viridiplantae</taxon>
        <taxon>Streptophyta</taxon>
        <taxon>Embryophyta</taxon>
        <taxon>Tracheophyta</taxon>
        <taxon>Spermatophyta</taxon>
        <taxon>Magnoliopsida</taxon>
        <taxon>Liliopsida</taxon>
        <taxon>Poales</taxon>
        <taxon>Poaceae</taxon>
        <taxon>PACMAD clade</taxon>
        <taxon>Panicoideae</taxon>
        <taxon>Panicodae</taxon>
        <taxon>Paniceae</taxon>
        <taxon>Melinidinae</taxon>
        <taxon>Urochloa</taxon>
    </lineage>
</organism>